<dbReference type="InterPro" id="IPR029040">
    <property type="entry name" value="RPABC4/Spt4"/>
</dbReference>
<dbReference type="Pfam" id="PF03604">
    <property type="entry name" value="Zn_ribbon_RPAB4"/>
    <property type="match status" value="1"/>
</dbReference>
<dbReference type="GO" id="GO:0006351">
    <property type="term" value="P:DNA-templated transcription"/>
    <property type="evidence" value="ECO:0007669"/>
    <property type="project" value="InterPro"/>
</dbReference>
<comment type="caution">
    <text evidence="4">The sequence shown here is derived from an EMBL/GenBank/DDBJ whole genome shotgun (WGS) entry which is preliminary data.</text>
</comment>
<gene>
    <name evidence="4" type="ORF">QBC34DRAFT_415457</name>
</gene>
<evidence type="ECO:0000256" key="3">
    <source>
        <dbReference type="SAM" id="MobiDB-lite"/>
    </source>
</evidence>
<dbReference type="AlphaFoldDB" id="A0AAV9G811"/>
<keyword evidence="1" id="KW-0479">Metal-binding</keyword>
<reference evidence="4" key="2">
    <citation type="submission" date="2023-05" db="EMBL/GenBank/DDBJ databases">
        <authorList>
            <consortium name="Lawrence Berkeley National Laboratory"/>
            <person name="Steindorff A."/>
            <person name="Hensen N."/>
            <person name="Bonometti L."/>
            <person name="Westerberg I."/>
            <person name="Brannstrom I.O."/>
            <person name="Guillou S."/>
            <person name="Cros-Aarteil S."/>
            <person name="Calhoun S."/>
            <person name="Haridas S."/>
            <person name="Kuo A."/>
            <person name="Mondo S."/>
            <person name="Pangilinan J."/>
            <person name="Riley R."/>
            <person name="Labutti K."/>
            <person name="Andreopoulos B."/>
            <person name="Lipzen A."/>
            <person name="Chen C."/>
            <person name="Yanf M."/>
            <person name="Daum C."/>
            <person name="Ng V."/>
            <person name="Clum A."/>
            <person name="Ohm R."/>
            <person name="Martin F."/>
            <person name="Silar P."/>
            <person name="Natvig D."/>
            <person name="Lalanne C."/>
            <person name="Gautier V."/>
            <person name="Ament-Velasquez S.L."/>
            <person name="Kruys A."/>
            <person name="Hutchinson M.I."/>
            <person name="Powell A.J."/>
            <person name="Barry K."/>
            <person name="Miller A.N."/>
            <person name="Grigoriev I.V."/>
            <person name="Debuchy R."/>
            <person name="Gladieux P."/>
            <person name="Thoren M.H."/>
            <person name="Johannesson H."/>
        </authorList>
    </citation>
    <scope>NUCLEOTIDE SEQUENCE</scope>
    <source>
        <strain evidence="4">PSN243</strain>
    </source>
</reference>
<name>A0AAV9G811_9PEZI</name>
<evidence type="ECO:0000256" key="2">
    <source>
        <dbReference type="ARBA" id="ARBA00022833"/>
    </source>
</evidence>
<reference evidence="4" key="1">
    <citation type="journal article" date="2023" name="Mol. Phylogenet. Evol.">
        <title>Genome-scale phylogeny and comparative genomics of the fungal order Sordariales.</title>
        <authorList>
            <person name="Hensen N."/>
            <person name="Bonometti L."/>
            <person name="Westerberg I."/>
            <person name="Brannstrom I.O."/>
            <person name="Guillou S."/>
            <person name="Cros-Aarteil S."/>
            <person name="Calhoun S."/>
            <person name="Haridas S."/>
            <person name="Kuo A."/>
            <person name="Mondo S."/>
            <person name="Pangilinan J."/>
            <person name="Riley R."/>
            <person name="LaButti K."/>
            <person name="Andreopoulos B."/>
            <person name="Lipzen A."/>
            <person name="Chen C."/>
            <person name="Yan M."/>
            <person name="Daum C."/>
            <person name="Ng V."/>
            <person name="Clum A."/>
            <person name="Steindorff A."/>
            <person name="Ohm R.A."/>
            <person name="Martin F."/>
            <person name="Silar P."/>
            <person name="Natvig D.O."/>
            <person name="Lalanne C."/>
            <person name="Gautier V."/>
            <person name="Ament-Velasquez S.L."/>
            <person name="Kruys A."/>
            <person name="Hutchinson M.I."/>
            <person name="Powell A.J."/>
            <person name="Barry K."/>
            <person name="Miller A.N."/>
            <person name="Grigoriev I.V."/>
            <person name="Debuchy R."/>
            <person name="Gladieux P."/>
            <person name="Hiltunen Thoren M."/>
            <person name="Johannesson H."/>
        </authorList>
    </citation>
    <scope>NUCLEOTIDE SEQUENCE</scope>
    <source>
        <strain evidence="4">PSN243</strain>
    </source>
</reference>
<organism evidence="4 5">
    <name type="scientific">Podospora aff. communis PSN243</name>
    <dbReference type="NCBI Taxonomy" id="3040156"/>
    <lineage>
        <taxon>Eukaryota</taxon>
        <taxon>Fungi</taxon>
        <taxon>Dikarya</taxon>
        <taxon>Ascomycota</taxon>
        <taxon>Pezizomycotina</taxon>
        <taxon>Sordariomycetes</taxon>
        <taxon>Sordariomycetidae</taxon>
        <taxon>Sordariales</taxon>
        <taxon>Podosporaceae</taxon>
        <taxon>Podospora</taxon>
    </lineage>
</organism>
<protein>
    <submittedName>
        <fullName evidence="4">Uncharacterized protein</fullName>
    </submittedName>
</protein>
<dbReference type="Proteomes" id="UP001321760">
    <property type="component" value="Unassembled WGS sequence"/>
</dbReference>
<accession>A0AAV9G811</accession>
<dbReference type="SUPFAM" id="SSF63393">
    <property type="entry name" value="RNA polymerase subunits"/>
    <property type="match status" value="1"/>
</dbReference>
<feature type="region of interest" description="Disordered" evidence="3">
    <location>
        <begin position="1"/>
        <end position="51"/>
    </location>
</feature>
<dbReference type="EMBL" id="MU865979">
    <property type="protein sequence ID" value="KAK4444273.1"/>
    <property type="molecule type" value="Genomic_DNA"/>
</dbReference>
<dbReference type="GO" id="GO:0003677">
    <property type="term" value="F:DNA binding"/>
    <property type="evidence" value="ECO:0007669"/>
    <property type="project" value="InterPro"/>
</dbReference>
<dbReference type="InterPro" id="IPR006591">
    <property type="entry name" value="RNAP_P/RPABC4"/>
</dbReference>
<evidence type="ECO:0000256" key="1">
    <source>
        <dbReference type="ARBA" id="ARBA00022723"/>
    </source>
</evidence>
<proteinExistence type="predicted"/>
<dbReference type="Gene3D" id="2.20.28.30">
    <property type="entry name" value="RNA polymerase ii, chain L"/>
    <property type="match status" value="1"/>
</dbReference>
<dbReference type="GO" id="GO:0003899">
    <property type="term" value="F:DNA-directed RNA polymerase activity"/>
    <property type="evidence" value="ECO:0007669"/>
    <property type="project" value="InterPro"/>
</dbReference>
<dbReference type="GO" id="GO:0046872">
    <property type="term" value="F:metal ion binding"/>
    <property type="evidence" value="ECO:0007669"/>
    <property type="project" value="UniProtKB-KW"/>
</dbReference>
<evidence type="ECO:0000313" key="4">
    <source>
        <dbReference type="EMBL" id="KAK4444273.1"/>
    </source>
</evidence>
<feature type="compositionally biased region" description="Low complexity" evidence="3">
    <location>
        <begin position="16"/>
        <end position="39"/>
    </location>
</feature>
<dbReference type="SMART" id="SM00659">
    <property type="entry name" value="RPOLCX"/>
    <property type="match status" value="1"/>
</dbReference>
<keyword evidence="2" id="KW-0862">Zinc</keyword>
<evidence type="ECO:0000313" key="5">
    <source>
        <dbReference type="Proteomes" id="UP001321760"/>
    </source>
</evidence>
<sequence>MSSSENTPKKEAYVPPTAETKNSTTNTTTETTNTAPAARPAREPSPVGKPELRFMCGACGTNRVYKITASWRCEVCGHRILLKPRTKRPTQWQAV</sequence>
<keyword evidence="5" id="KW-1185">Reference proteome</keyword>